<gene>
    <name evidence="1" type="ORF">CEXT_672311</name>
</gene>
<reference evidence="1 2" key="1">
    <citation type="submission" date="2021-06" db="EMBL/GenBank/DDBJ databases">
        <title>Caerostris extrusa draft genome.</title>
        <authorList>
            <person name="Kono N."/>
            <person name="Arakawa K."/>
        </authorList>
    </citation>
    <scope>NUCLEOTIDE SEQUENCE [LARGE SCALE GENOMIC DNA]</scope>
</reference>
<evidence type="ECO:0000313" key="1">
    <source>
        <dbReference type="EMBL" id="GIY05205.1"/>
    </source>
</evidence>
<organism evidence="1 2">
    <name type="scientific">Caerostris extrusa</name>
    <name type="common">Bark spider</name>
    <name type="synonym">Caerostris bankana</name>
    <dbReference type="NCBI Taxonomy" id="172846"/>
    <lineage>
        <taxon>Eukaryota</taxon>
        <taxon>Metazoa</taxon>
        <taxon>Ecdysozoa</taxon>
        <taxon>Arthropoda</taxon>
        <taxon>Chelicerata</taxon>
        <taxon>Arachnida</taxon>
        <taxon>Araneae</taxon>
        <taxon>Araneomorphae</taxon>
        <taxon>Entelegynae</taxon>
        <taxon>Araneoidea</taxon>
        <taxon>Araneidae</taxon>
        <taxon>Caerostris</taxon>
    </lineage>
</organism>
<protein>
    <submittedName>
        <fullName evidence="1">Uncharacterized protein</fullName>
    </submittedName>
</protein>
<keyword evidence="2" id="KW-1185">Reference proteome</keyword>
<evidence type="ECO:0000313" key="2">
    <source>
        <dbReference type="Proteomes" id="UP001054945"/>
    </source>
</evidence>
<accession>A0AAV4Q6V8</accession>
<sequence length="114" mass="11964">MGTYVSGQLPTGRKCFATIIAGRGSSQYYENDHELQGDPLGRNSSGHLSVWTGPIASVGGMGSIGLFGTVKIGIPEYVSYCGDIRLSDASKVSLKSNIKCGGISSVRDIPKHSI</sequence>
<name>A0AAV4Q6V8_CAEEX</name>
<dbReference type="EMBL" id="BPLR01005817">
    <property type="protein sequence ID" value="GIY05205.1"/>
    <property type="molecule type" value="Genomic_DNA"/>
</dbReference>
<dbReference type="AlphaFoldDB" id="A0AAV4Q6V8"/>
<dbReference type="Proteomes" id="UP001054945">
    <property type="component" value="Unassembled WGS sequence"/>
</dbReference>
<proteinExistence type="predicted"/>
<comment type="caution">
    <text evidence="1">The sequence shown here is derived from an EMBL/GenBank/DDBJ whole genome shotgun (WGS) entry which is preliminary data.</text>
</comment>